<comment type="caution">
    <text evidence="1">The sequence shown here is derived from an EMBL/GenBank/DDBJ whole genome shotgun (WGS) entry which is preliminary data.</text>
</comment>
<protein>
    <submittedName>
        <fullName evidence="1">Uncharacterized protein</fullName>
    </submittedName>
</protein>
<organism evidence="1 2">
    <name type="scientific">Photobacterium aquae</name>
    <dbReference type="NCBI Taxonomy" id="1195763"/>
    <lineage>
        <taxon>Bacteria</taxon>
        <taxon>Pseudomonadati</taxon>
        <taxon>Pseudomonadota</taxon>
        <taxon>Gammaproteobacteria</taxon>
        <taxon>Vibrionales</taxon>
        <taxon>Vibrionaceae</taxon>
        <taxon>Photobacterium</taxon>
    </lineage>
</organism>
<evidence type="ECO:0000313" key="2">
    <source>
        <dbReference type="Proteomes" id="UP000036097"/>
    </source>
</evidence>
<dbReference type="STRING" id="1195763.ABT56_18980"/>
<dbReference type="RefSeq" id="WP_047880481.1">
    <property type="nucleotide sequence ID" value="NZ_LDOT01000032.1"/>
</dbReference>
<sequence length="107" mass="11706">MDYINLDLLGYRCPDVAQKLLKGLAIFAESDHHYAVITTIEPSAARDLAKAIALKYEGRMLLAETQESAITPDIREHILGSDVGFDDDDLSGVTKQLTMLVSKIGIS</sequence>
<proteinExistence type="predicted"/>
<reference evidence="1 2" key="1">
    <citation type="submission" date="2015-05" db="EMBL/GenBank/DDBJ databases">
        <title>Photobacterium galathea sp. nov.</title>
        <authorList>
            <person name="Machado H."/>
            <person name="Gram L."/>
        </authorList>
    </citation>
    <scope>NUCLEOTIDE SEQUENCE [LARGE SCALE GENOMIC DNA]</scope>
    <source>
        <strain evidence="1 2">CGMCC 1.12159</strain>
    </source>
</reference>
<name>A0A0J1GVP7_9GAMM</name>
<accession>A0A0J1GVP7</accession>
<dbReference type="AlphaFoldDB" id="A0A0J1GVP7"/>
<dbReference type="OrthoDB" id="6313756at2"/>
<dbReference type="EMBL" id="LDOT01000032">
    <property type="protein sequence ID" value="KLV03519.1"/>
    <property type="molecule type" value="Genomic_DNA"/>
</dbReference>
<dbReference type="PATRIC" id="fig|1195763.3.peg.4057"/>
<keyword evidence="2" id="KW-1185">Reference proteome</keyword>
<gene>
    <name evidence="1" type="ORF">ABT56_18980</name>
</gene>
<dbReference type="Proteomes" id="UP000036097">
    <property type="component" value="Unassembled WGS sequence"/>
</dbReference>
<evidence type="ECO:0000313" key="1">
    <source>
        <dbReference type="EMBL" id="KLV03519.1"/>
    </source>
</evidence>